<proteinExistence type="predicted"/>
<protein>
    <submittedName>
        <fullName evidence="1">Uncharacterized protein</fullName>
    </submittedName>
</protein>
<dbReference type="AlphaFoldDB" id="A0A8J4YFI0"/>
<accession>A0A8J4YFI0</accession>
<name>A0A8J4YFI0_CHIOP</name>
<sequence>MTSKASLWRLPMLTTAPVPLLHQRGDCEKRDRCHQNPQLGDITAWGRRWQVKFAPRRPRPWLYHVRGRTPGVLEGETEVRGQYPCHQGLHQHLGGEVDSRLRFDRQMETVARRASLRVKFPGRVKGPASTLTASWAVSKGPK</sequence>
<reference evidence="1" key="1">
    <citation type="submission" date="2020-07" db="EMBL/GenBank/DDBJ databases">
        <title>The High-quality genome of the commercially important snow crab, Chionoecetes opilio.</title>
        <authorList>
            <person name="Jeong J.-H."/>
            <person name="Ryu S."/>
        </authorList>
    </citation>
    <scope>NUCLEOTIDE SEQUENCE</scope>
    <source>
        <strain evidence="1">MADBK_172401_WGS</strain>
        <tissue evidence="1">Digestive gland</tissue>
    </source>
</reference>
<keyword evidence="2" id="KW-1185">Reference proteome</keyword>
<evidence type="ECO:0000313" key="1">
    <source>
        <dbReference type="EMBL" id="KAG0723269.1"/>
    </source>
</evidence>
<dbReference type="EMBL" id="JACEEZ010008472">
    <property type="protein sequence ID" value="KAG0723269.1"/>
    <property type="molecule type" value="Genomic_DNA"/>
</dbReference>
<dbReference type="Proteomes" id="UP000770661">
    <property type="component" value="Unassembled WGS sequence"/>
</dbReference>
<comment type="caution">
    <text evidence="1">The sequence shown here is derived from an EMBL/GenBank/DDBJ whole genome shotgun (WGS) entry which is preliminary data.</text>
</comment>
<organism evidence="1 2">
    <name type="scientific">Chionoecetes opilio</name>
    <name type="common">Atlantic snow crab</name>
    <name type="synonym">Cancer opilio</name>
    <dbReference type="NCBI Taxonomy" id="41210"/>
    <lineage>
        <taxon>Eukaryota</taxon>
        <taxon>Metazoa</taxon>
        <taxon>Ecdysozoa</taxon>
        <taxon>Arthropoda</taxon>
        <taxon>Crustacea</taxon>
        <taxon>Multicrustacea</taxon>
        <taxon>Malacostraca</taxon>
        <taxon>Eumalacostraca</taxon>
        <taxon>Eucarida</taxon>
        <taxon>Decapoda</taxon>
        <taxon>Pleocyemata</taxon>
        <taxon>Brachyura</taxon>
        <taxon>Eubrachyura</taxon>
        <taxon>Majoidea</taxon>
        <taxon>Majidae</taxon>
        <taxon>Chionoecetes</taxon>
    </lineage>
</organism>
<gene>
    <name evidence="1" type="ORF">GWK47_042980</name>
</gene>
<evidence type="ECO:0000313" key="2">
    <source>
        <dbReference type="Proteomes" id="UP000770661"/>
    </source>
</evidence>